<proteinExistence type="predicted"/>
<evidence type="ECO:0000313" key="3">
    <source>
        <dbReference type="Proteomes" id="UP000054937"/>
    </source>
</evidence>
<dbReference type="InParanoid" id="A0A0V0QG63"/>
<reference evidence="2 3" key="1">
    <citation type="journal article" date="2015" name="Sci. Rep.">
        <title>Genome of the facultative scuticociliatosis pathogen Pseudocohnilembus persalinus provides insight into its virulence through horizontal gene transfer.</title>
        <authorList>
            <person name="Xiong J."/>
            <person name="Wang G."/>
            <person name="Cheng J."/>
            <person name="Tian M."/>
            <person name="Pan X."/>
            <person name="Warren A."/>
            <person name="Jiang C."/>
            <person name="Yuan D."/>
            <person name="Miao W."/>
        </authorList>
    </citation>
    <scope>NUCLEOTIDE SEQUENCE [LARGE SCALE GENOMIC DNA]</scope>
    <source>
        <strain evidence="2">36N120E</strain>
    </source>
</reference>
<feature type="compositionally biased region" description="Low complexity" evidence="1">
    <location>
        <begin position="381"/>
        <end position="399"/>
    </location>
</feature>
<feature type="compositionally biased region" description="Basic and acidic residues" evidence="1">
    <location>
        <begin position="79"/>
        <end position="115"/>
    </location>
</feature>
<dbReference type="EMBL" id="LDAU01000176">
    <property type="protein sequence ID" value="KRX01170.1"/>
    <property type="molecule type" value="Genomic_DNA"/>
</dbReference>
<accession>A0A0V0QG63</accession>
<evidence type="ECO:0000313" key="2">
    <source>
        <dbReference type="EMBL" id="KRX01170.1"/>
    </source>
</evidence>
<sequence length="477" mass="56049">MGCSASKNGKQKYPKSYFDTYSQNKINNQDTGVDRQGDKVFSSDNILFRKKYRENQQNKKHFSLNHTSKQDFQIQPKPIHSEGKLLQLEKKNSSSRDENRRIENKETGDAQEELKQQQTSQVFQEYQQHMQKIKEERAKYKNQSFNQYQNSYTQEKINNKARRGLSGNLFRKYGQRDSLQYANKFHKTDTSQSESPLKRNNNSKHNILENNLILNKIFSNKTAQNDSTILNNEKQILIKVNLNDETQEHTTTIRDEDNQTTKLQIRDSQVNYYPSRQYFKQDKFNSTQSPQQQLEQNISIQLNGSQYPQLQQPQQLIKKSSLQKNQQKTSNQSSLSVKQKNRQIMTRKSVEFTTPINQNRDYKHKVGKRKELNLQEVTLSNNLSNNKNPNANNNSQNNLDQTYKSPILRSNDRKETLDLRVDEQEYMYINRKRNSNNQFNMMSRHRIGSGSSCNFNNISSIQSPFIQASAFSEQLNF</sequence>
<feature type="compositionally biased region" description="Polar residues" evidence="1">
    <location>
        <begin position="116"/>
        <end position="129"/>
    </location>
</feature>
<feature type="compositionally biased region" description="Low complexity" evidence="1">
    <location>
        <begin position="309"/>
        <end position="336"/>
    </location>
</feature>
<gene>
    <name evidence="2" type="ORF">PPERSA_08271</name>
</gene>
<feature type="compositionally biased region" description="Polar residues" evidence="1">
    <location>
        <begin position="19"/>
        <end position="31"/>
    </location>
</feature>
<dbReference type="Proteomes" id="UP000054937">
    <property type="component" value="Unassembled WGS sequence"/>
</dbReference>
<keyword evidence="3" id="KW-1185">Reference proteome</keyword>
<evidence type="ECO:0000256" key="1">
    <source>
        <dbReference type="SAM" id="MobiDB-lite"/>
    </source>
</evidence>
<protein>
    <submittedName>
        <fullName evidence="2">Uncharacterized protein</fullName>
    </submittedName>
</protein>
<feature type="region of interest" description="Disordered" evidence="1">
    <location>
        <begin position="1"/>
        <end position="38"/>
    </location>
</feature>
<organism evidence="2 3">
    <name type="scientific">Pseudocohnilembus persalinus</name>
    <name type="common">Ciliate</name>
    <dbReference type="NCBI Taxonomy" id="266149"/>
    <lineage>
        <taxon>Eukaryota</taxon>
        <taxon>Sar</taxon>
        <taxon>Alveolata</taxon>
        <taxon>Ciliophora</taxon>
        <taxon>Intramacronucleata</taxon>
        <taxon>Oligohymenophorea</taxon>
        <taxon>Scuticociliatia</taxon>
        <taxon>Philasterida</taxon>
        <taxon>Pseudocohnilembidae</taxon>
        <taxon>Pseudocohnilembus</taxon>
    </lineage>
</organism>
<feature type="region of interest" description="Disordered" evidence="1">
    <location>
        <begin position="309"/>
        <end position="344"/>
    </location>
</feature>
<feature type="region of interest" description="Disordered" evidence="1">
    <location>
        <begin position="76"/>
        <end position="129"/>
    </location>
</feature>
<feature type="region of interest" description="Disordered" evidence="1">
    <location>
        <begin position="381"/>
        <end position="404"/>
    </location>
</feature>
<name>A0A0V0QG63_PSEPJ</name>
<dbReference type="AlphaFoldDB" id="A0A0V0QG63"/>
<comment type="caution">
    <text evidence="2">The sequence shown here is derived from an EMBL/GenBank/DDBJ whole genome shotgun (WGS) entry which is preliminary data.</text>
</comment>